<dbReference type="InterPro" id="IPR017266">
    <property type="entry name" value="DOC_1/2"/>
</dbReference>
<dbReference type="AlphaFoldDB" id="A0A7R8ZJJ4"/>
<reference evidence="6" key="1">
    <citation type="submission" date="2020-11" db="EMBL/GenBank/DDBJ databases">
        <authorList>
            <person name="Tran Van P."/>
        </authorList>
    </citation>
    <scope>NUCLEOTIDE SEQUENCE</scope>
</reference>
<evidence type="ECO:0000256" key="1">
    <source>
        <dbReference type="ARBA" id="ARBA00004123"/>
    </source>
</evidence>
<evidence type="ECO:0000256" key="5">
    <source>
        <dbReference type="SAM" id="MobiDB-lite"/>
    </source>
</evidence>
<feature type="compositionally biased region" description="Low complexity" evidence="5">
    <location>
        <begin position="80"/>
        <end position="89"/>
    </location>
</feature>
<keyword evidence="4" id="KW-0539">Nucleus</keyword>
<comment type="subcellular location">
    <subcellularLocation>
        <location evidence="1">Nucleus</location>
    </subcellularLocation>
</comment>
<proteinExistence type="inferred from homology"/>
<keyword evidence="3" id="KW-0597">Phosphoprotein</keyword>
<dbReference type="EMBL" id="OB660261">
    <property type="protein sequence ID" value="CAD7223823.1"/>
    <property type="molecule type" value="Genomic_DNA"/>
</dbReference>
<sequence length="393" mass="42364">MPRPRVHSRGVQVELNKAEVVRALPQFRISVATQTVDEPNRDTSTKSSNGDTRAWTKFLNEDTASSTTTSKSSKRSRCLNGGSSSIGSNSKDEKQRRNNGKNATDVSPARQRPTNYEKDPQIDLSNRRSQFVKCGPDGASCTDPQIHCSNRGTQTTDSTWRKETPLLITMYYGPQKRANQSTSPLPSTSELLNRVRPTNRQRLKLTQEWLMFFKMSMDDLLASQYAALARYGIPASAYQQAASSAVFQSSSSSSGAADRSSSNRNGPSASMSALNASALGGLSASSLGLGSSSSSALQAAALAADAAAASALANASFLTPYSTFGSSGSSSQRSRSMSKYQQLLAVIEEMGKDIRPTYAGSKTAVERLKRSIVHARILVRECLMETDRAARSQ</sequence>
<dbReference type="Pfam" id="PF09806">
    <property type="entry name" value="CDK2AP"/>
    <property type="match status" value="1"/>
</dbReference>
<name>A0A7R8ZJJ4_9CRUS</name>
<comment type="similarity">
    <text evidence="2">Belongs to the CDK2AP family.</text>
</comment>
<dbReference type="PANTHER" id="PTHR22607:SF3">
    <property type="entry name" value="CDK2-ASSOCIATED PROTEIN 1, ISOFORM B"/>
    <property type="match status" value="1"/>
</dbReference>
<dbReference type="GO" id="GO:0005737">
    <property type="term" value="C:cytoplasm"/>
    <property type="evidence" value="ECO:0007669"/>
    <property type="project" value="TreeGrafter"/>
</dbReference>
<evidence type="ECO:0000256" key="4">
    <source>
        <dbReference type="ARBA" id="ARBA00023242"/>
    </source>
</evidence>
<evidence type="ECO:0000256" key="3">
    <source>
        <dbReference type="ARBA" id="ARBA00022553"/>
    </source>
</evidence>
<evidence type="ECO:0000313" key="6">
    <source>
        <dbReference type="EMBL" id="CAD7223823.1"/>
    </source>
</evidence>
<dbReference type="OrthoDB" id="9628807at2759"/>
<feature type="region of interest" description="Disordered" evidence="5">
    <location>
        <begin position="30"/>
        <end position="127"/>
    </location>
</feature>
<dbReference type="GO" id="GO:0005634">
    <property type="term" value="C:nucleus"/>
    <property type="evidence" value="ECO:0007669"/>
    <property type="project" value="UniProtKB-SubCell"/>
</dbReference>
<protein>
    <submittedName>
        <fullName evidence="6">Uncharacterized protein</fullName>
    </submittedName>
</protein>
<feature type="region of interest" description="Disordered" evidence="5">
    <location>
        <begin position="249"/>
        <end position="270"/>
    </location>
</feature>
<dbReference type="PANTHER" id="PTHR22607">
    <property type="entry name" value="DELETED IN ORAL CANCER 1/CDK2-ASSOCIATED PROTEIN 1"/>
    <property type="match status" value="1"/>
</dbReference>
<organism evidence="6">
    <name type="scientific">Cyprideis torosa</name>
    <dbReference type="NCBI Taxonomy" id="163714"/>
    <lineage>
        <taxon>Eukaryota</taxon>
        <taxon>Metazoa</taxon>
        <taxon>Ecdysozoa</taxon>
        <taxon>Arthropoda</taxon>
        <taxon>Crustacea</taxon>
        <taxon>Oligostraca</taxon>
        <taxon>Ostracoda</taxon>
        <taxon>Podocopa</taxon>
        <taxon>Podocopida</taxon>
        <taxon>Cytherocopina</taxon>
        <taxon>Cytheroidea</taxon>
        <taxon>Cytherideidae</taxon>
        <taxon>Cyprideis</taxon>
    </lineage>
</organism>
<accession>A0A7R8ZJJ4</accession>
<gene>
    <name evidence="6" type="ORF">CTOB1V02_LOCUS1800</name>
</gene>
<dbReference type="Gene3D" id="6.10.140.1300">
    <property type="match status" value="1"/>
</dbReference>
<evidence type="ECO:0000256" key="2">
    <source>
        <dbReference type="ARBA" id="ARBA00008485"/>
    </source>
</evidence>